<dbReference type="Gene3D" id="3.30.40.10">
    <property type="entry name" value="Zinc/RING finger domain, C3HC4 (zinc finger)"/>
    <property type="match status" value="1"/>
</dbReference>
<dbReference type="GO" id="GO:0005737">
    <property type="term" value="C:cytoplasm"/>
    <property type="evidence" value="ECO:0007669"/>
    <property type="project" value="TreeGrafter"/>
</dbReference>
<dbReference type="InterPro" id="IPR013083">
    <property type="entry name" value="Znf_RING/FYVE/PHD"/>
</dbReference>
<dbReference type="PANTHER" id="PTHR13513">
    <property type="entry name" value="E3 UBIQUITIN-PROTEIN LIGASE UBR7"/>
    <property type="match status" value="1"/>
</dbReference>
<dbReference type="InterPro" id="IPR040204">
    <property type="entry name" value="UBR7"/>
</dbReference>
<protein>
    <recommendedName>
        <fullName evidence="6">UBR-type domain-containing protein</fullName>
    </recommendedName>
</protein>
<name>A0A5N5NAM2_9ROSI</name>
<dbReference type="EMBL" id="VDCV01000003">
    <property type="protein sequence ID" value="KAB5564605.1"/>
    <property type="molecule type" value="Genomic_DNA"/>
</dbReference>
<organism evidence="7 8">
    <name type="scientific">Salix brachista</name>
    <dbReference type="NCBI Taxonomy" id="2182728"/>
    <lineage>
        <taxon>Eukaryota</taxon>
        <taxon>Viridiplantae</taxon>
        <taxon>Streptophyta</taxon>
        <taxon>Embryophyta</taxon>
        <taxon>Tracheophyta</taxon>
        <taxon>Spermatophyta</taxon>
        <taxon>Magnoliopsida</taxon>
        <taxon>eudicotyledons</taxon>
        <taxon>Gunneridae</taxon>
        <taxon>Pentapetalae</taxon>
        <taxon>rosids</taxon>
        <taxon>fabids</taxon>
        <taxon>Malpighiales</taxon>
        <taxon>Salicaceae</taxon>
        <taxon>Saliceae</taxon>
        <taxon>Salix</taxon>
    </lineage>
</organism>
<dbReference type="CDD" id="cd19677">
    <property type="entry name" value="UBR-box_UBR7"/>
    <property type="match status" value="1"/>
</dbReference>
<dbReference type="PROSITE" id="PS51157">
    <property type="entry name" value="ZF_UBR"/>
    <property type="match status" value="1"/>
</dbReference>
<keyword evidence="8" id="KW-1185">Reference proteome</keyword>
<comment type="caution">
    <text evidence="7">The sequence shown here is derived from an EMBL/GenBank/DDBJ whole genome shotgun (WGS) entry which is preliminary data.</text>
</comment>
<feature type="domain" description="UBR-type" evidence="6">
    <location>
        <begin position="39"/>
        <end position="124"/>
    </location>
</feature>
<dbReference type="CDD" id="cd15542">
    <property type="entry name" value="PHD_UBR7"/>
    <property type="match status" value="1"/>
</dbReference>
<evidence type="ECO:0000256" key="3">
    <source>
        <dbReference type="ARBA" id="ARBA00022833"/>
    </source>
</evidence>
<dbReference type="SUPFAM" id="SSF57903">
    <property type="entry name" value="FYVE/PHD zinc finger"/>
    <property type="match status" value="1"/>
</dbReference>
<dbReference type="InterPro" id="IPR003126">
    <property type="entry name" value="Znf_UBR"/>
</dbReference>
<dbReference type="PANTHER" id="PTHR13513:SF9">
    <property type="entry name" value="E3 UBIQUITIN-PROTEIN LIGASE UBR7-RELATED"/>
    <property type="match status" value="1"/>
</dbReference>
<dbReference type="SMART" id="SM00396">
    <property type="entry name" value="ZnF_UBR1"/>
    <property type="match status" value="1"/>
</dbReference>
<evidence type="ECO:0000256" key="2">
    <source>
        <dbReference type="ARBA" id="ARBA00022771"/>
    </source>
</evidence>
<dbReference type="Proteomes" id="UP000326939">
    <property type="component" value="Chromosome 3"/>
</dbReference>
<gene>
    <name evidence="7" type="ORF">DKX38_004659</name>
</gene>
<dbReference type="AlphaFoldDB" id="A0A5N5NAM2"/>
<accession>A0A5N5NAM2</accession>
<evidence type="ECO:0000256" key="1">
    <source>
        <dbReference type="ARBA" id="ARBA00022723"/>
    </source>
</evidence>
<feature type="region of interest" description="Disordered" evidence="5">
    <location>
        <begin position="353"/>
        <end position="375"/>
    </location>
</feature>
<keyword evidence="1" id="KW-0479">Metal-binding</keyword>
<evidence type="ECO:0000259" key="6">
    <source>
        <dbReference type="PROSITE" id="PS51157"/>
    </source>
</evidence>
<reference evidence="8" key="1">
    <citation type="journal article" date="2019" name="Gigascience">
        <title>De novo genome assembly of the endangered Acer yangbiense, a plant species with extremely small populations endemic to Yunnan Province, China.</title>
        <authorList>
            <person name="Yang J."/>
            <person name="Wariss H.M."/>
            <person name="Tao L."/>
            <person name="Zhang R."/>
            <person name="Yun Q."/>
            <person name="Hollingsworth P."/>
            <person name="Dao Z."/>
            <person name="Luo G."/>
            <person name="Guo H."/>
            <person name="Ma Y."/>
            <person name="Sun W."/>
        </authorList>
    </citation>
    <scope>NUCLEOTIDE SEQUENCE [LARGE SCALE GENOMIC DNA]</scope>
    <source>
        <strain evidence="8">cv. br00</strain>
    </source>
</reference>
<dbReference type="Pfam" id="PF02207">
    <property type="entry name" value="zf-UBR"/>
    <property type="match status" value="1"/>
</dbReference>
<dbReference type="InterPro" id="IPR047506">
    <property type="entry name" value="UBR7-like_UBR-box"/>
</dbReference>
<evidence type="ECO:0000256" key="5">
    <source>
        <dbReference type="SAM" id="MobiDB-lite"/>
    </source>
</evidence>
<feature type="compositionally biased region" description="Low complexity" evidence="5">
    <location>
        <begin position="361"/>
        <end position="374"/>
    </location>
</feature>
<dbReference type="GO" id="GO:0061630">
    <property type="term" value="F:ubiquitin protein ligase activity"/>
    <property type="evidence" value="ECO:0007669"/>
    <property type="project" value="InterPro"/>
</dbReference>
<evidence type="ECO:0000313" key="7">
    <source>
        <dbReference type="EMBL" id="KAB5564605.1"/>
    </source>
</evidence>
<proteinExistence type="predicted"/>
<keyword evidence="3" id="KW-0862">Zinc</keyword>
<sequence length="519" mass="58358">MDGVFDDEVEQTVTIDEYLKNVEAEELNADLVLGGDEGNECTYNMGYMKRQAIFSCLSCTPDGNAGVCTACSLSCHDGHEIYLTFNVPFTVATQKIVELWTKRNFRCDCGNSKFGENFCKIFAKKDVENAENSYNHNFKGLYCSCDRPYPDPDVEAQEEMIQCIMCEDWFHDEHLGLESSNEVGSLVVQSLLSSSLLLSFPQLPARVSSLEKVLFELGNLVVFAEQPCFQFGSFLNLAFVSWDHRQPLVPALAKAYCCVESTTKRFAYFRLQIPRDEEGEPFYEDFICKTCSAVCSFLTLYPKTIWASGGEDVAINSNAKDKDVLEDIPTACGFGKLENDICAKNSSQKDKATAGKASAVGESSGKNSGSNSPNQCTKDINLHTTCVLGVDVEVTSPVSEGKPLFLSKNWRDVLCRCEKCLDMYNQKQISYLLDKEDTIVEYEKMAKQKREEKLQQQEGAELSFFNKLGHIEKVEILNGIADFKDEFRSFVESFDKSKTITSSDVHQIFENLAKKRRRM</sequence>
<dbReference type="InterPro" id="IPR011011">
    <property type="entry name" value="Znf_FYVE_PHD"/>
</dbReference>
<keyword evidence="2" id="KW-0863">Zinc-finger</keyword>
<evidence type="ECO:0000256" key="4">
    <source>
        <dbReference type="PROSITE-ProRule" id="PRU00508"/>
    </source>
</evidence>
<feature type="zinc finger region" description="UBR-type" evidence="4">
    <location>
        <begin position="39"/>
        <end position="124"/>
    </location>
</feature>
<dbReference type="GO" id="GO:0008270">
    <property type="term" value="F:zinc ion binding"/>
    <property type="evidence" value="ECO:0007669"/>
    <property type="project" value="UniProtKB-KW"/>
</dbReference>
<evidence type="ECO:0000313" key="8">
    <source>
        <dbReference type="Proteomes" id="UP000326939"/>
    </source>
</evidence>